<dbReference type="Pfam" id="PF03575">
    <property type="entry name" value="Peptidase_S51"/>
    <property type="match status" value="1"/>
</dbReference>
<evidence type="ECO:0000313" key="6">
    <source>
        <dbReference type="Proteomes" id="UP000647017"/>
    </source>
</evidence>
<keyword evidence="6" id="KW-1185">Reference proteome</keyword>
<evidence type="ECO:0008006" key="7">
    <source>
        <dbReference type="Google" id="ProtNLM"/>
    </source>
</evidence>
<comment type="similarity">
    <text evidence="1">Belongs to the peptidase S51 family.</text>
</comment>
<organism evidence="5 6">
    <name type="scientific">Micromonospora andamanensis</name>
    <dbReference type="NCBI Taxonomy" id="1287068"/>
    <lineage>
        <taxon>Bacteria</taxon>
        <taxon>Bacillati</taxon>
        <taxon>Actinomycetota</taxon>
        <taxon>Actinomycetes</taxon>
        <taxon>Micromonosporales</taxon>
        <taxon>Micromonosporaceae</taxon>
        <taxon>Micromonospora</taxon>
    </lineage>
</organism>
<accession>A0ABQ4I5L2</accession>
<dbReference type="InterPro" id="IPR029062">
    <property type="entry name" value="Class_I_gatase-like"/>
</dbReference>
<gene>
    <name evidence="5" type="ORF">Van01_64180</name>
</gene>
<dbReference type="PANTHER" id="PTHR20842:SF0">
    <property type="entry name" value="ALPHA-ASPARTYL DIPEPTIDASE"/>
    <property type="match status" value="1"/>
</dbReference>
<sequence>MRLYLSSFRTGAHPDRLVGLAGNDRRTALIPNALDGFPAGLRKAGLRRDIDDLEAAGLDVTVIDLHEPAMVSSLATYSIVWVRGGNVFVLRRVLADTGTDTLLHDLLRRDAVVYGGYSAGACVLAPDLNGLELVDNPAAVSEPIMTGLGVLDRPFVPHVRSPSHPESVACDAVSAAYATAGRPHWALRDGEVLLVTDEQTRLLPA</sequence>
<evidence type="ECO:0000256" key="1">
    <source>
        <dbReference type="ARBA" id="ARBA00006534"/>
    </source>
</evidence>
<name>A0ABQ4I5L2_9ACTN</name>
<evidence type="ECO:0000256" key="2">
    <source>
        <dbReference type="ARBA" id="ARBA00022670"/>
    </source>
</evidence>
<keyword evidence="4" id="KW-0720">Serine protease</keyword>
<comment type="caution">
    <text evidence="5">The sequence shown here is derived from an EMBL/GenBank/DDBJ whole genome shotgun (WGS) entry which is preliminary data.</text>
</comment>
<dbReference type="Gene3D" id="3.40.50.880">
    <property type="match status" value="1"/>
</dbReference>
<dbReference type="EMBL" id="BOOZ01000087">
    <property type="protein sequence ID" value="GIJ13204.1"/>
    <property type="molecule type" value="Genomic_DNA"/>
</dbReference>
<protein>
    <recommendedName>
        <fullName evidence="7">Peptidase</fullName>
    </recommendedName>
</protein>
<proteinExistence type="inferred from homology"/>
<dbReference type="SUPFAM" id="SSF52317">
    <property type="entry name" value="Class I glutamine amidotransferase-like"/>
    <property type="match status" value="1"/>
</dbReference>
<dbReference type="RefSeq" id="WP_204015634.1">
    <property type="nucleotide sequence ID" value="NZ_BOOZ01000087.1"/>
</dbReference>
<dbReference type="Proteomes" id="UP000647017">
    <property type="component" value="Unassembled WGS sequence"/>
</dbReference>
<keyword evidence="3" id="KW-0378">Hydrolase</keyword>
<evidence type="ECO:0000256" key="3">
    <source>
        <dbReference type="ARBA" id="ARBA00022801"/>
    </source>
</evidence>
<evidence type="ECO:0000313" key="5">
    <source>
        <dbReference type="EMBL" id="GIJ13204.1"/>
    </source>
</evidence>
<reference evidence="5 6" key="1">
    <citation type="submission" date="2021-01" db="EMBL/GenBank/DDBJ databases">
        <title>Whole genome shotgun sequence of Verrucosispora andamanensis NBRC 109075.</title>
        <authorList>
            <person name="Komaki H."/>
            <person name="Tamura T."/>
        </authorList>
    </citation>
    <scope>NUCLEOTIDE SEQUENCE [LARGE SCALE GENOMIC DNA]</scope>
    <source>
        <strain evidence="5 6">NBRC 109075</strain>
    </source>
</reference>
<dbReference type="InterPro" id="IPR005320">
    <property type="entry name" value="Peptidase_S51"/>
</dbReference>
<dbReference type="PANTHER" id="PTHR20842">
    <property type="entry name" value="PROTEASE S51 ALPHA-ASPARTYL DIPEPTIDASE"/>
    <property type="match status" value="1"/>
</dbReference>
<keyword evidence="2" id="KW-0645">Protease</keyword>
<evidence type="ECO:0000256" key="4">
    <source>
        <dbReference type="ARBA" id="ARBA00022825"/>
    </source>
</evidence>